<dbReference type="AlphaFoldDB" id="A0A0J8QZG6"/>
<feature type="compositionally biased region" description="Polar residues" evidence="1">
    <location>
        <begin position="681"/>
        <end position="703"/>
    </location>
</feature>
<dbReference type="PANTHER" id="PTHR32428">
    <property type="entry name" value="TARGET OF RAPAMYCIN COMPLEX 2 SUBUNIT BIT61-RELATED"/>
    <property type="match status" value="1"/>
</dbReference>
<feature type="compositionally biased region" description="Basic and acidic residues" evidence="1">
    <location>
        <begin position="334"/>
        <end position="344"/>
    </location>
</feature>
<evidence type="ECO:0000313" key="2">
    <source>
        <dbReference type="EMBL" id="KMU77881.1"/>
    </source>
</evidence>
<sequence>MRSSRRGSTGRQRGEVSSAGPASPEHSAATDQSPRPSSSGSAASDSSPLPPLNIPKRPLYNLSPQLPSPGSSRSASANIPGANGSNTSLPNFLRSSSSLMPQNEPVQRRPSPLAAANEPQRHRRQHSQGFFEPSLPTASMSERTTTTMAPISASRIAAQTAMQHQTTSQQLRNRSSTIPPHQDTSAGAGAGAIAAASTQKGPSDGAGSFQYHSGASGGRAFAATTAANLVFPRVQPAAPSPAPAQESTSVKPKAEKSKMKSFLKPKHIGISRDKDSDRREKPAASPSKLGPSGLSRMVNVSTPSLVDPVPINNSSLYNFTNSSSATVVPTEKQPSIEKEKEKDKEKHRHHFLSRPKLKLKDKDDHFHLPLSSANSNSRPLDPSAPQSLYSFTPSSPSATSFGKSVSGLDLRHGGRALREKRKMEEKASASQDATSTDQPDFSGSMGTGVAAWSTFIGTGVPGASIQSKEAAMREALGSFGIPNLAFEDAWDFLKAKLLVLFEGEEVRIAIEDLNKLVSVHILRSFQRRVPSVLVEDLRDLLQTGFASLNQTLSSIPDENLMPHLVQVWTYTYGTIYPFIQAVFFPLDLEFKGRGKIMEAHESREFWGIIPGGGSAGAKLNVGDIILISFRDNIILNRYEALKAMFSRLRLERVNASLGVLGTSSNSGASRPGTAPNFEAGSYNSQSSTTLNIAGSQSSESHLTMSRARAESNTSSNPDHPVFQSSLFVNPADGSDVITEIVGRILQCICIIGRVHTDDHAQERVEELRKALTHNWLSRGRKGRDRRGFVGTKVRPAAPSRQYSEDQVRRGSKDIIEGFGRPTSKDSTSLDEEDPPVEKMKNLRICLYFYIGRVLGQGMFQSISSMDE</sequence>
<feature type="compositionally biased region" description="Low complexity" evidence="1">
    <location>
        <begin position="390"/>
        <end position="401"/>
    </location>
</feature>
<feature type="compositionally biased region" description="Basic and acidic residues" evidence="1">
    <location>
        <begin position="270"/>
        <end position="282"/>
    </location>
</feature>
<dbReference type="STRING" id="454286.A0A0J8QZG6"/>
<feature type="compositionally biased region" description="Basic residues" evidence="1">
    <location>
        <begin position="259"/>
        <end position="269"/>
    </location>
</feature>
<proteinExistence type="predicted"/>
<dbReference type="InterPro" id="IPR013745">
    <property type="entry name" value="Bit61/PRR5"/>
</dbReference>
<dbReference type="Pfam" id="PF08539">
    <property type="entry name" value="HbrB"/>
    <property type="match status" value="1"/>
</dbReference>
<feature type="compositionally biased region" description="Basic and acidic residues" evidence="1">
    <location>
        <begin position="358"/>
        <end position="367"/>
    </location>
</feature>
<feature type="region of interest" description="Disordered" evidence="1">
    <location>
        <begin position="663"/>
        <end position="718"/>
    </location>
</feature>
<feature type="region of interest" description="Disordered" evidence="1">
    <location>
        <begin position="1"/>
        <end position="139"/>
    </location>
</feature>
<dbReference type="OrthoDB" id="2290221at2759"/>
<feature type="region of interest" description="Disordered" evidence="1">
    <location>
        <begin position="157"/>
        <end position="211"/>
    </location>
</feature>
<name>A0A0J8QZG6_COCIT</name>
<gene>
    <name evidence="2" type="ORF">CISG_06724</name>
</gene>
<feature type="region of interest" description="Disordered" evidence="1">
    <location>
        <begin position="236"/>
        <end position="296"/>
    </location>
</feature>
<feature type="compositionally biased region" description="Basic residues" evidence="1">
    <location>
        <begin position="345"/>
        <end position="357"/>
    </location>
</feature>
<accession>A0A0J8QZG6</accession>
<feature type="compositionally biased region" description="Polar residues" evidence="1">
    <location>
        <begin position="160"/>
        <end position="185"/>
    </location>
</feature>
<evidence type="ECO:0000313" key="3">
    <source>
        <dbReference type="Proteomes" id="UP000054559"/>
    </source>
</evidence>
<dbReference type="SUPFAM" id="SSF74788">
    <property type="entry name" value="Cullin repeat-like"/>
    <property type="match status" value="1"/>
</dbReference>
<evidence type="ECO:0000256" key="1">
    <source>
        <dbReference type="SAM" id="MobiDB-lite"/>
    </source>
</evidence>
<feature type="region of interest" description="Disordered" evidence="1">
    <location>
        <begin position="780"/>
        <end position="834"/>
    </location>
</feature>
<feature type="region of interest" description="Disordered" evidence="1">
    <location>
        <begin position="317"/>
        <end position="444"/>
    </location>
</feature>
<feature type="compositionally biased region" description="Low complexity" evidence="1">
    <location>
        <begin position="1"/>
        <end position="11"/>
    </location>
</feature>
<feature type="compositionally biased region" description="Polar residues" evidence="1">
    <location>
        <begin position="428"/>
        <end position="441"/>
    </location>
</feature>
<dbReference type="EMBL" id="DS268157">
    <property type="protein sequence ID" value="KMU77881.1"/>
    <property type="molecule type" value="Genomic_DNA"/>
</dbReference>
<feature type="compositionally biased region" description="Polar residues" evidence="1">
    <location>
        <begin position="371"/>
        <end position="389"/>
    </location>
</feature>
<reference evidence="3" key="1">
    <citation type="journal article" date="2010" name="Genome Res.">
        <title>Population genomic sequencing of Coccidioides fungi reveals recent hybridization and transposon control.</title>
        <authorList>
            <person name="Neafsey D.E."/>
            <person name="Barker B.M."/>
            <person name="Sharpton T.J."/>
            <person name="Stajich J.E."/>
            <person name="Park D.J."/>
            <person name="Whiston E."/>
            <person name="Hung C.-Y."/>
            <person name="McMahan C."/>
            <person name="White J."/>
            <person name="Sykes S."/>
            <person name="Heiman D."/>
            <person name="Young S."/>
            <person name="Zeng Q."/>
            <person name="Abouelleil A."/>
            <person name="Aftuck L."/>
            <person name="Bessette D."/>
            <person name="Brown A."/>
            <person name="FitzGerald M."/>
            <person name="Lui A."/>
            <person name="Macdonald J.P."/>
            <person name="Priest M."/>
            <person name="Orbach M.J."/>
            <person name="Galgiani J.N."/>
            <person name="Kirkland T.N."/>
            <person name="Cole G.T."/>
            <person name="Birren B.W."/>
            <person name="Henn M.R."/>
            <person name="Taylor J.W."/>
            <person name="Rounsley S.D."/>
        </authorList>
    </citation>
    <scope>NUCLEOTIDE SEQUENCE [LARGE SCALE GENOMIC DNA]</scope>
    <source>
        <strain evidence="3">RMSCC 3703</strain>
    </source>
</reference>
<dbReference type="PANTHER" id="PTHR32428:SF2">
    <property type="entry name" value="TARGET OF RAPAMYCIN COMPLEX 2 SUBUNIT BIT61-RELATED"/>
    <property type="match status" value="1"/>
</dbReference>
<evidence type="ECO:0008006" key="4">
    <source>
        <dbReference type="Google" id="ProtNLM"/>
    </source>
</evidence>
<dbReference type="Proteomes" id="UP000054559">
    <property type="component" value="Unassembled WGS sequence"/>
</dbReference>
<feature type="compositionally biased region" description="Polar residues" evidence="1">
    <location>
        <begin position="62"/>
        <end position="105"/>
    </location>
</feature>
<dbReference type="InterPro" id="IPR016159">
    <property type="entry name" value="Cullin_repeat-like_dom_sf"/>
</dbReference>
<dbReference type="GO" id="GO:0031932">
    <property type="term" value="C:TORC2 complex"/>
    <property type="evidence" value="ECO:0007669"/>
    <property type="project" value="TreeGrafter"/>
</dbReference>
<protein>
    <recommendedName>
        <fullName evidence="4">HbrB</fullName>
    </recommendedName>
</protein>
<feature type="compositionally biased region" description="Polar residues" evidence="1">
    <location>
        <begin position="317"/>
        <end position="327"/>
    </location>
</feature>
<organism evidence="2 3">
    <name type="scientific">Coccidioides immitis RMSCC 3703</name>
    <dbReference type="NCBI Taxonomy" id="454286"/>
    <lineage>
        <taxon>Eukaryota</taxon>
        <taxon>Fungi</taxon>
        <taxon>Dikarya</taxon>
        <taxon>Ascomycota</taxon>
        <taxon>Pezizomycotina</taxon>
        <taxon>Eurotiomycetes</taxon>
        <taxon>Eurotiomycetidae</taxon>
        <taxon>Onygenales</taxon>
        <taxon>Onygenaceae</taxon>
        <taxon>Coccidioides</taxon>
    </lineage>
</organism>
<feature type="compositionally biased region" description="Basic and acidic residues" evidence="1">
    <location>
        <begin position="802"/>
        <end position="815"/>
    </location>
</feature>
<feature type="compositionally biased region" description="Low complexity" evidence="1">
    <location>
        <begin position="33"/>
        <end position="47"/>
    </location>
</feature>
<dbReference type="GO" id="GO:0038203">
    <property type="term" value="P:TORC2 signaling"/>
    <property type="evidence" value="ECO:0007669"/>
    <property type="project" value="TreeGrafter"/>
</dbReference>